<dbReference type="EMBL" id="BARS01058734">
    <property type="protein sequence ID" value="GAG50734.1"/>
    <property type="molecule type" value="Genomic_DNA"/>
</dbReference>
<evidence type="ECO:0000313" key="2">
    <source>
        <dbReference type="EMBL" id="GAG50734.1"/>
    </source>
</evidence>
<dbReference type="SUPFAM" id="SSF55781">
    <property type="entry name" value="GAF domain-like"/>
    <property type="match status" value="1"/>
</dbReference>
<sequence>SQIINDSSAIHQLMAEQTENKMLKKLVPKIFSLLGIHSVILVPLTLPDEVIGLVDISSTEPFAQSDVHRVEILSGQLTSVIKRNR</sequence>
<dbReference type="InterPro" id="IPR029016">
    <property type="entry name" value="GAF-like_dom_sf"/>
</dbReference>
<dbReference type="Pfam" id="PF01590">
    <property type="entry name" value="GAF"/>
    <property type="match status" value="1"/>
</dbReference>
<proteinExistence type="predicted"/>
<dbReference type="InterPro" id="IPR003018">
    <property type="entry name" value="GAF"/>
</dbReference>
<evidence type="ECO:0000259" key="1">
    <source>
        <dbReference type="Pfam" id="PF01590"/>
    </source>
</evidence>
<gene>
    <name evidence="2" type="ORF">S01H1_85486</name>
</gene>
<feature type="non-terminal residue" evidence="2">
    <location>
        <position position="1"/>
    </location>
</feature>
<name>X0Y462_9ZZZZ</name>
<accession>X0Y462</accession>
<protein>
    <recommendedName>
        <fullName evidence="1">GAF domain-containing protein</fullName>
    </recommendedName>
</protein>
<organism evidence="2">
    <name type="scientific">marine sediment metagenome</name>
    <dbReference type="NCBI Taxonomy" id="412755"/>
    <lineage>
        <taxon>unclassified sequences</taxon>
        <taxon>metagenomes</taxon>
        <taxon>ecological metagenomes</taxon>
    </lineage>
</organism>
<reference evidence="2" key="1">
    <citation type="journal article" date="2014" name="Front. Microbiol.">
        <title>High frequency of phylogenetically diverse reductive dehalogenase-homologous genes in deep subseafloor sedimentary metagenomes.</title>
        <authorList>
            <person name="Kawai M."/>
            <person name="Futagami T."/>
            <person name="Toyoda A."/>
            <person name="Takaki Y."/>
            <person name="Nishi S."/>
            <person name="Hori S."/>
            <person name="Arai W."/>
            <person name="Tsubouchi T."/>
            <person name="Morono Y."/>
            <person name="Uchiyama I."/>
            <person name="Ito T."/>
            <person name="Fujiyama A."/>
            <person name="Inagaki F."/>
            <person name="Takami H."/>
        </authorList>
    </citation>
    <scope>NUCLEOTIDE SEQUENCE</scope>
    <source>
        <strain evidence="2">Expedition CK06-06</strain>
    </source>
</reference>
<feature type="non-terminal residue" evidence="2">
    <location>
        <position position="85"/>
    </location>
</feature>
<dbReference type="Gene3D" id="3.30.450.40">
    <property type="match status" value="1"/>
</dbReference>
<feature type="domain" description="GAF" evidence="1">
    <location>
        <begin position="30"/>
        <end position="78"/>
    </location>
</feature>
<dbReference type="AlphaFoldDB" id="X0Y462"/>
<comment type="caution">
    <text evidence="2">The sequence shown here is derived from an EMBL/GenBank/DDBJ whole genome shotgun (WGS) entry which is preliminary data.</text>
</comment>